<dbReference type="Proteomes" id="UP000184510">
    <property type="component" value="Unassembled WGS sequence"/>
</dbReference>
<dbReference type="EMBL" id="FQYR01000005">
    <property type="protein sequence ID" value="SHJ93267.1"/>
    <property type="molecule type" value="Genomic_DNA"/>
</dbReference>
<dbReference type="InParanoid" id="A0A1M6NC74"/>
<proteinExistence type="predicted"/>
<organism evidence="1 2">
    <name type="scientific">Rubritalea squalenifaciens DSM 18772</name>
    <dbReference type="NCBI Taxonomy" id="1123071"/>
    <lineage>
        <taxon>Bacteria</taxon>
        <taxon>Pseudomonadati</taxon>
        <taxon>Verrucomicrobiota</taxon>
        <taxon>Verrucomicrobiia</taxon>
        <taxon>Verrucomicrobiales</taxon>
        <taxon>Rubritaleaceae</taxon>
        <taxon>Rubritalea</taxon>
    </lineage>
</organism>
<reference evidence="1 2" key="1">
    <citation type="submission" date="2016-11" db="EMBL/GenBank/DDBJ databases">
        <authorList>
            <person name="Jaros S."/>
            <person name="Januszkiewicz K."/>
            <person name="Wedrychowicz H."/>
        </authorList>
    </citation>
    <scope>NUCLEOTIDE SEQUENCE [LARGE SCALE GENOMIC DNA]</scope>
    <source>
        <strain evidence="1 2">DSM 18772</strain>
    </source>
</reference>
<accession>A0A1M6NC74</accession>
<name>A0A1M6NC74_9BACT</name>
<gene>
    <name evidence="1" type="ORF">SAMN02745181_2809</name>
</gene>
<dbReference type="RefSeq" id="WP_143184389.1">
    <property type="nucleotide sequence ID" value="NZ_FQYR01000005.1"/>
</dbReference>
<keyword evidence="2" id="KW-1185">Reference proteome</keyword>
<sequence length="170" mass="19715">MQSNSVKFQEQITRAYYRQFFTLHERMVYVFALIGQKVLNFRPLPFTPEVRIVEKLGYQVKEACVDFRFLLGSDFDQAWLELFREEVVERGVQVAFGEGNELIIKSSAELITADLLAAKIGLQAANARYREFEREVGQLAEEQDRGRDAVIAAELKREMLVKQAYDRLEV</sequence>
<protein>
    <submittedName>
        <fullName evidence="1">Uncharacterized protein</fullName>
    </submittedName>
</protein>
<dbReference type="AlphaFoldDB" id="A0A1M6NC74"/>
<evidence type="ECO:0000313" key="1">
    <source>
        <dbReference type="EMBL" id="SHJ93267.1"/>
    </source>
</evidence>
<dbReference type="STRING" id="1123071.SAMN02745181_2809"/>
<evidence type="ECO:0000313" key="2">
    <source>
        <dbReference type="Proteomes" id="UP000184510"/>
    </source>
</evidence>